<accession>A0A0F8Y250</accession>
<dbReference type="AlphaFoldDB" id="A0A0F8Y250"/>
<organism evidence="1">
    <name type="scientific">marine sediment metagenome</name>
    <dbReference type="NCBI Taxonomy" id="412755"/>
    <lineage>
        <taxon>unclassified sequences</taxon>
        <taxon>metagenomes</taxon>
        <taxon>ecological metagenomes</taxon>
    </lineage>
</organism>
<dbReference type="EMBL" id="LAZR01055860">
    <property type="protein sequence ID" value="KKK75447.1"/>
    <property type="molecule type" value="Genomic_DNA"/>
</dbReference>
<comment type="caution">
    <text evidence="1">The sequence shown here is derived from an EMBL/GenBank/DDBJ whole genome shotgun (WGS) entry which is preliminary data.</text>
</comment>
<protein>
    <submittedName>
        <fullName evidence="1">Uncharacterized protein</fullName>
    </submittedName>
</protein>
<name>A0A0F8Y250_9ZZZZ</name>
<sequence length="164" mass="18900">MMRPIGVGRTGSIYPSKNTKGFLSLCLKLHEFLQRQLHRQRMQQPTAASLEKTPGGEFYTKRFLSIGLILVATPSREDSKITSLRIFFDPPRFMKWMESMGPITLAFFDPYGIEISRNDEEGRWYLILDGKKLNMDLKRDAPYEVAAVDIHEVFEGTIDAVRIR</sequence>
<evidence type="ECO:0000313" key="1">
    <source>
        <dbReference type="EMBL" id="KKK75447.1"/>
    </source>
</evidence>
<proteinExistence type="predicted"/>
<reference evidence="1" key="1">
    <citation type="journal article" date="2015" name="Nature">
        <title>Complex archaea that bridge the gap between prokaryotes and eukaryotes.</title>
        <authorList>
            <person name="Spang A."/>
            <person name="Saw J.H."/>
            <person name="Jorgensen S.L."/>
            <person name="Zaremba-Niedzwiedzka K."/>
            <person name="Martijn J."/>
            <person name="Lind A.E."/>
            <person name="van Eijk R."/>
            <person name="Schleper C."/>
            <person name="Guy L."/>
            <person name="Ettema T.J."/>
        </authorList>
    </citation>
    <scope>NUCLEOTIDE SEQUENCE</scope>
</reference>
<gene>
    <name evidence="1" type="ORF">LCGC14_2873620</name>
</gene>